<proteinExistence type="predicted"/>
<name>A0ACB8TWI4_9APHY</name>
<comment type="caution">
    <text evidence="1">The sequence shown here is derived from an EMBL/GenBank/DDBJ whole genome shotgun (WGS) entry which is preliminary data.</text>
</comment>
<sequence length="406" mass="45642">MSINSAKSRPVLHIWPKTEFSLSLDPACIASLLYLQTYIPEQYEVEFCANPDLSPSGQLPYLTHGLHSVTGYQGIIRYASTNYHIDPTTSLDPVRKAQLSARLAHIESSLGELTSHVLYSLTANWTASTRPALVSILPVPQKYYLPDRIRLSHQPRLEAAELWNLAAIEQEEKAEKERFAFRRKAKKNKKAEEKAKFKETVERNKVLDKARAVLNIYSSLLGDSKFFYGVERPTTLDILLAAHIYLLEQDQPDNLIKDLLTTEYPRLVAHADIVYQGAFPLPSTFPAIVSPQSSFTLRSLLPSFAPNHSSGPKSVAVQEQERRFAIMRGLFFGGALLVAGAYISQQRDALVDLYNRIQLVAAMAAAYYGAEENEEDEDNEDDDEEEEEDVDEEAQGEGDEIHEPNE</sequence>
<gene>
    <name evidence="1" type="ORF">BDY19DRAFT_996075</name>
</gene>
<evidence type="ECO:0000313" key="2">
    <source>
        <dbReference type="Proteomes" id="UP001055072"/>
    </source>
</evidence>
<reference evidence="1" key="1">
    <citation type="journal article" date="2021" name="Environ. Microbiol.">
        <title>Gene family expansions and transcriptome signatures uncover fungal adaptations to wood decay.</title>
        <authorList>
            <person name="Hage H."/>
            <person name="Miyauchi S."/>
            <person name="Viragh M."/>
            <person name="Drula E."/>
            <person name="Min B."/>
            <person name="Chaduli D."/>
            <person name="Navarro D."/>
            <person name="Favel A."/>
            <person name="Norest M."/>
            <person name="Lesage-Meessen L."/>
            <person name="Balint B."/>
            <person name="Merenyi Z."/>
            <person name="de Eugenio L."/>
            <person name="Morin E."/>
            <person name="Martinez A.T."/>
            <person name="Baldrian P."/>
            <person name="Stursova M."/>
            <person name="Martinez M.J."/>
            <person name="Novotny C."/>
            <person name="Magnuson J.K."/>
            <person name="Spatafora J.W."/>
            <person name="Maurice S."/>
            <person name="Pangilinan J."/>
            <person name="Andreopoulos W."/>
            <person name="LaButti K."/>
            <person name="Hundley H."/>
            <person name="Na H."/>
            <person name="Kuo A."/>
            <person name="Barry K."/>
            <person name="Lipzen A."/>
            <person name="Henrissat B."/>
            <person name="Riley R."/>
            <person name="Ahrendt S."/>
            <person name="Nagy L.G."/>
            <person name="Grigoriev I.V."/>
            <person name="Martin F."/>
            <person name="Rosso M.N."/>
        </authorList>
    </citation>
    <scope>NUCLEOTIDE SEQUENCE</scope>
    <source>
        <strain evidence="1">CBS 384.51</strain>
    </source>
</reference>
<protein>
    <submittedName>
        <fullName evidence="1">Tom37 C-terminal domain-containing protein</fullName>
    </submittedName>
</protein>
<organism evidence="1 2">
    <name type="scientific">Irpex rosettiformis</name>
    <dbReference type="NCBI Taxonomy" id="378272"/>
    <lineage>
        <taxon>Eukaryota</taxon>
        <taxon>Fungi</taxon>
        <taxon>Dikarya</taxon>
        <taxon>Basidiomycota</taxon>
        <taxon>Agaricomycotina</taxon>
        <taxon>Agaricomycetes</taxon>
        <taxon>Polyporales</taxon>
        <taxon>Irpicaceae</taxon>
        <taxon>Irpex</taxon>
    </lineage>
</organism>
<keyword evidence="2" id="KW-1185">Reference proteome</keyword>
<dbReference type="EMBL" id="MU274925">
    <property type="protein sequence ID" value="KAI0086169.1"/>
    <property type="molecule type" value="Genomic_DNA"/>
</dbReference>
<evidence type="ECO:0000313" key="1">
    <source>
        <dbReference type="EMBL" id="KAI0086169.1"/>
    </source>
</evidence>
<accession>A0ACB8TWI4</accession>
<dbReference type="Proteomes" id="UP001055072">
    <property type="component" value="Unassembled WGS sequence"/>
</dbReference>